<sequence length="229" mass="24828">MSDLGVRQPPTAAEVVGRLKDDGDFDALRRTIIRKVKENAVSAKCTGVWFAKEALRNSIISEVKQSMILQEDGSEKLKLKDLSDAVFQDIGSKIMGQISDEVWNVIQSNETDIRGTVQGVYNRIVHPEKGPEPSSKKLKSKGKEEQVPLAKPTTSVAVEVDEDDPEEPPGFGFSNNQKNIVTTTATTQHQPPNLENHIEMKPNVGEPVAVGSAGPCDDDDGPDVPPGFG</sequence>
<dbReference type="Proteomes" id="UP001054889">
    <property type="component" value="Unassembled WGS sequence"/>
</dbReference>
<protein>
    <submittedName>
        <fullName evidence="2">Uncharacterized protein</fullName>
    </submittedName>
</protein>
<evidence type="ECO:0000256" key="1">
    <source>
        <dbReference type="SAM" id="MobiDB-lite"/>
    </source>
</evidence>
<feature type="region of interest" description="Disordered" evidence="1">
    <location>
        <begin position="205"/>
        <end position="229"/>
    </location>
</feature>
<reference evidence="2" key="2">
    <citation type="submission" date="2021-12" db="EMBL/GenBank/DDBJ databases">
        <title>Resequencing data analysis of finger millet.</title>
        <authorList>
            <person name="Hatakeyama M."/>
            <person name="Aluri S."/>
            <person name="Balachadran M.T."/>
            <person name="Sivarajan S.R."/>
            <person name="Poveda L."/>
            <person name="Shimizu-Inatsugi R."/>
            <person name="Schlapbach R."/>
            <person name="Sreeman S.M."/>
            <person name="Shimizu K.K."/>
        </authorList>
    </citation>
    <scope>NUCLEOTIDE SEQUENCE</scope>
</reference>
<name>A0AAV5F907_ELECO</name>
<feature type="compositionally biased region" description="Basic and acidic residues" evidence="1">
    <location>
        <begin position="125"/>
        <end position="146"/>
    </location>
</feature>
<reference evidence="2" key="1">
    <citation type="journal article" date="2018" name="DNA Res.">
        <title>Multiple hybrid de novo genome assembly of finger millet, an orphan allotetraploid crop.</title>
        <authorList>
            <person name="Hatakeyama M."/>
            <person name="Aluri S."/>
            <person name="Balachadran M.T."/>
            <person name="Sivarajan S.R."/>
            <person name="Patrignani A."/>
            <person name="Gruter S."/>
            <person name="Poveda L."/>
            <person name="Shimizu-Inatsugi R."/>
            <person name="Baeten J."/>
            <person name="Francoijs K.J."/>
            <person name="Nataraja K.N."/>
            <person name="Reddy Y.A.N."/>
            <person name="Phadnis S."/>
            <person name="Ravikumar R.L."/>
            <person name="Schlapbach R."/>
            <person name="Sreeman S.M."/>
            <person name="Shimizu K.K."/>
        </authorList>
    </citation>
    <scope>NUCLEOTIDE SEQUENCE</scope>
</reference>
<dbReference type="AlphaFoldDB" id="A0AAV5F907"/>
<evidence type="ECO:0000313" key="2">
    <source>
        <dbReference type="EMBL" id="GJN30795.1"/>
    </source>
</evidence>
<feature type="region of interest" description="Disordered" evidence="1">
    <location>
        <begin position="125"/>
        <end position="177"/>
    </location>
</feature>
<gene>
    <name evidence="2" type="primary">gb19132</name>
    <name evidence="2" type="ORF">PR202_gb19132</name>
</gene>
<comment type="caution">
    <text evidence="2">The sequence shown here is derived from an EMBL/GenBank/DDBJ whole genome shotgun (WGS) entry which is preliminary data.</text>
</comment>
<proteinExistence type="predicted"/>
<accession>A0AAV5F907</accession>
<evidence type="ECO:0000313" key="3">
    <source>
        <dbReference type="Proteomes" id="UP001054889"/>
    </source>
</evidence>
<dbReference type="PANTHER" id="PTHR34356:SF3">
    <property type="entry name" value="EXPRESSED PROTEIN"/>
    <property type="match status" value="1"/>
</dbReference>
<dbReference type="EMBL" id="BQKI01000082">
    <property type="protein sequence ID" value="GJN30795.1"/>
    <property type="molecule type" value="Genomic_DNA"/>
</dbReference>
<keyword evidence="3" id="KW-1185">Reference proteome</keyword>
<organism evidence="2 3">
    <name type="scientific">Eleusine coracana subsp. coracana</name>
    <dbReference type="NCBI Taxonomy" id="191504"/>
    <lineage>
        <taxon>Eukaryota</taxon>
        <taxon>Viridiplantae</taxon>
        <taxon>Streptophyta</taxon>
        <taxon>Embryophyta</taxon>
        <taxon>Tracheophyta</taxon>
        <taxon>Spermatophyta</taxon>
        <taxon>Magnoliopsida</taxon>
        <taxon>Liliopsida</taxon>
        <taxon>Poales</taxon>
        <taxon>Poaceae</taxon>
        <taxon>PACMAD clade</taxon>
        <taxon>Chloridoideae</taxon>
        <taxon>Cynodonteae</taxon>
        <taxon>Eleusininae</taxon>
        <taxon>Eleusine</taxon>
    </lineage>
</organism>
<dbReference type="PANTHER" id="PTHR34356">
    <property type="entry name" value="ANTIGENIC HEAT-STABLE PROTEIN"/>
    <property type="match status" value="1"/>
</dbReference>